<dbReference type="Pfam" id="PF10346">
    <property type="entry name" value="Con-6"/>
    <property type="match status" value="2"/>
</dbReference>
<dbReference type="OrthoDB" id="5419162at2759"/>
<comment type="caution">
    <text evidence="2">The sequence shown here is derived from an EMBL/GenBank/DDBJ whole genome shotgun (WGS) entry which is preliminary data.</text>
</comment>
<dbReference type="GO" id="GO:0005737">
    <property type="term" value="C:cytoplasm"/>
    <property type="evidence" value="ECO:0007669"/>
    <property type="project" value="TreeGrafter"/>
</dbReference>
<feature type="region of interest" description="Disordered" evidence="1">
    <location>
        <begin position="1"/>
        <end position="96"/>
    </location>
</feature>
<gene>
    <name evidence="2" type="ORF">NLJ89_g9774</name>
</gene>
<dbReference type="InterPro" id="IPR052670">
    <property type="entry name" value="UPF0654_domain"/>
</dbReference>
<feature type="compositionally biased region" description="Basic and acidic residues" evidence="1">
    <location>
        <begin position="81"/>
        <end position="96"/>
    </location>
</feature>
<keyword evidence="3" id="KW-1185">Reference proteome</keyword>
<reference evidence="2" key="1">
    <citation type="submission" date="2022-07" db="EMBL/GenBank/DDBJ databases">
        <title>Genome Sequence of Agrocybe chaxingu.</title>
        <authorList>
            <person name="Buettner E."/>
        </authorList>
    </citation>
    <scope>NUCLEOTIDE SEQUENCE</scope>
    <source>
        <strain evidence="2">MP-N11</strain>
    </source>
</reference>
<dbReference type="InterPro" id="IPR018824">
    <property type="entry name" value="Conidiation-specific_6"/>
</dbReference>
<dbReference type="Proteomes" id="UP001148786">
    <property type="component" value="Unassembled WGS sequence"/>
</dbReference>
<organism evidence="2 3">
    <name type="scientific">Agrocybe chaxingu</name>
    <dbReference type="NCBI Taxonomy" id="84603"/>
    <lineage>
        <taxon>Eukaryota</taxon>
        <taxon>Fungi</taxon>
        <taxon>Dikarya</taxon>
        <taxon>Basidiomycota</taxon>
        <taxon>Agaricomycotina</taxon>
        <taxon>Agaricomycetes</taxon>
        <taxon>Agaricomycetidae</taxon>
        <taxon>Agaricales</taxon>
        <taxon>Agaricineae</taxon>
        <taxon>Strophariaceae</taxon>
        <taxon>Agrocybe</taxon>
    </lineage>
</organism>
<feature type="compositionally biased region" description="Basic and acidic residues" evidence="1">
    <location>
        <begin position="20"/>
        <end position="35"/>
    </location>
</feature>
<proteinExistence type="predicted"/>
<evidence type="ECO:0000313" key="2">
    <source>
        <dbReference type="EMBL" id="KAJ3500480.1"/>
    </source>
</evidence>
<dbReference type="PANTHER" id="PTHR36576">
    <property type="entry name" value="UPF0654 PROTEIN C11D3.01C-RELATED"/>
    <property type="match status" value="1"/>
</dbReference>
<evidence type="ECO:0000256" key="1">
    <source>
        <dbReference type="SAM" id="MobiDB-lite"/>
    </source>
</evidence>
<dbReference type="EMBL" id="JANKHO010001599">
    <property type="protein sequence ID" value="KAJ3500480.1"/>
    <property type="molecule type" value="Genomic_DNA"/>
</dbReference>
<dbReference type="AlphaFoldDB" id="A0A9W8MRI2"/>
<dbReference type="PANTHER" id="PTHR36576:SF1">
    <property type="entry name" value="UPF0654 PROTEIN C11D3.01C-RELATED"/>
    <property type="match status" value="1"/>
</dbReference>
<accession>A0A9W8MRI2</accession>
<evidence type="ECO:0008006" key="4">
    <source>
        <dbReference type="Google" id="ProtNLM"/>
    </source>
</evidence>
<evidence type="ECO:0000313" key="3">
    <source>
        <dbReference type="Proteomes" id="UP001148786"/>
    </source>
</evidence>
<sequence length="96" mass="10102">MSSDPSRVAAGYKAAIHNPRVSEETRERVQEKLDSLKGGVGAERSSSGEQFESEDATAGKNAGNVMGGYKATLKNPNVSAEAKENAREILEGHGAL</sequence>
<name>A0A9W8MRI2_9AGAR</name>
<protein>
    <recommendedName>
        <fullName evidence="4">Conidiation-specific protein 6</fullName>
    </recommendedName>
</protein>